<keyword evidence="2" id="KW-1185">Reference proteome</keyword>
<gene>
    <name evidence="1" type="ORF">SAMN02745194_00492</name>
</gene>
<dbReference type="STRING" id="198092.SAMN02745194_00492"/>
<sequence length="96" mass="10271">MKPVAVALNRITADAHLSGMLTQTPNDAFAPKGHDLGTLSARVDVLTEVVSALASLPGAQEVIHAAAQRVLEAVPQDTGEFYDMEARRFAESVTRR</sequence>
<dbReference type="EMBL" id="FQZF01000002">
    <property type="protein sequence ID" value="SHI47819.1"/>
    <property type="molecule type" value="Genomic_DNA"/>
</dbReference>
<dbReference type="Proteomes" id="UP000184387">
    <property type="component" value="Unassembled WGS sequence"/>
</dbReference>
<evidence type="ECO:0000313" key="1">
    <source>
        <dbReference type="EMBL" id="SHI47819.1"/>
    </source>
</evidence>
<evidence type="ECO:0000313" key="2">
    <source>
        <dbReference type="Proteomes" id="UP000184387"/>
    </source>
</evidence>
<organism evidence="1 2">
    <name type="scientific">Muricoccus roseus</name>
    <dbReference type="NCBI Taxonomy" id="198092"/>
    <lineage>
        <taxon>Bacteria</taxon>
        <taxon>Pseudomonadati</taxon>
        <taxon>Pseudomonadota</taxon>
        <taxon>Alphaproteobacteria</taxon>
        <taxon>Acetobacterales</taxon>
        <taxon>Roseomonadaceae</taxon>
        <taxon>Muricoccus</taxon>
    </lineage>
</organism>
<reference evidence="1 2" key="1">
    <citation type="submission" date="2016-11" db="EMBL/GenBank/DDBJ databases">
        <authorList>
            <person name="Jaros S."/>
            <person name="Januszkiewicz K."/>
            <person name="Wedrychowicz H."/>
        </authorList>
    </citation>
    <scope>NUCLEOTIDE SEQUENCE [LARGE SCALE GENOMIC DNA]</scope>
    <source>
        <strain evidence="1 2">DSM 14916</strain>
    </source>
</reference>
<name>A0A1M6BGI2_9PROT</name>
<protein>
    <submittedName>
        <fullName evidence="1">Uncharacterized protein</fullName>
    </submittedName>
</protein>
<dbReference type="AlphaFoldDB" id="A0A1M6BGI2"/>
<proteinExistence type="predicted"/>
<accession>A0A1M6BGI2</accession>